<evidence type="ECO:0000313" key="2">
    <source>
        <dbReference type="EMBL" id="MBB6329278.1"/>
    </source>
</evidence>
<evidence type="ECO:0000313" key="3">
    <source>
        <dbReference type="Proteomes" id="UP000587367"/>
    </source>
</evidence>
<dbReference type="PROSITE" id="PS51257">
    <property type="entry name" value="PROKAR_LIPOPROTEIN"/>
    <property type="match status" value="1"/>
</dbReference>
<keyword evidence="3" id="KW-1185">Reference proteome</keyword>
<keyword evidence="1" id="KW-0732">Signal</keyword>
<dbReference type="EMBL" id="JACHKS010000001">
    <property type="protein sequence ID" value="MBB6329278.1"/>
    <property type="molecule type" value="Genomic_DNA"/>
</dbReference>
<evidence type="ECO:0000256" key="1">
    <source>
        <dbReference type="SAM" id="SignalP"/>
    </source>
</evidence>
<feature type="signal peptide" evidence="1">
    <location>
        <begin position="1"/>
        <end position="25"/>
    </location>
</feature>
<dbReference type="Proteomes" id="UP000587367">
    <property type="component" value="Unassembled WGS sequence"/>
</dbReference>
<evidence type="ECO:0008006" key="4">
    <source>
        <dbReference type="Google" id="ProtNLM"/>
    </source>
</evidence>
<proteinExistence type="predicted"/>
<feature type="chain" id="PRO_5047091133" description="Lipoprotein" evidence="1">
    <location>
        <begin position="26"/>
        <end position="341"/>
    </location>
</feature>
<gene>
    <name evidence="2" type="ORF">HNP24_000228</name>
</gene>
<name>A0ABR6PUB2_9FLAO</name>
<comment type="caution">
    <text evidence="2">The sequence shown here is derived from an EMBL/GenBank/DDBJ whole genome shotgun (WGS) entry which is preliminary data.</text>
</comment>
<protein>
    <recommendedName>
        <fullName evidence="4">Lipoprotein</fullName>
    </recommendedName>
</protein>
<accession>A0ABR6PUB2</accession>
<organism evidence="2 3">
    <name type="scientific">Chryseobacterium sediminis</name>
    <dbReference type="NCBI Taxonomy" id="1679494"/>
    <lineage>
        <taxon>Bacteria</taxon>
        <taxon>Pseudomonadati</taxon>
        <taxon>Bacteroidota</taxon>
        <taxon>Flavobacteriia</taxon>
        <taxon>Flavobacteriales</taxon>
        <taxon>Weeksellaceae</taxon>
        <taxon>Chryseobacterium group</taxon>
        <taxon>Chryseobacterium</taxon>
    </lineage>
</organism>
<dbReference type="RefSeq" id="WP_184552211.1">
    <property type="nucleotide sequence ID" value="NZ_JACHKS010000001.1"/>
</dbReference>
<sequence length="341" mass="39862">MVTRLNSIVTIISFLCLLVSCKNDAQEKNIKTKIINNEITQIDFFNKKYLKGYSMSVDESTPAEHPFFSYLDCEKEGYFSVHFIPKNKALISFWRDQYFNENKYEYDDWKTENKIVSKLLNGKYDLYNIFCFQITKKYLDTSSGCTEESINIKKESIADLYLYNFKTKKWDFLKSLKVSISPPFADNNFFLKNFPEIISKSENQPSAITKKTDSITIPKSSIWSTDCTADRFISIKTDINNIQFTVPGRFSMNAQLKKIGNNKYEFYFTDFTPIIPLPDEMQNWENLDNKKAVGYLDIINESKINLTWFGFYSKETKKNIQTENPFNKEHNVPASLIKCSE</sequence>
<reference evidence="2 3" key="1">
    <citation type="submission" date="2020-08" db="EMBL/GenBank/DDBJ databases">
        <title>Functional genomics of gut bacteria from endangered species of beetles.</title>
        <authorList>
            <person name="Carlos-Shanley C."/>
        </authorList>
    </citation>
    <scope>NUCLEOTIDE SEQUENCE [LARGE SCALE GENOMIC DNA]</scope>
    <source>
        <strain evidence="2 3">S00068</strain>
    </source>
</reference>